<dbReference type="EC" id="3.2.2.9" evidence="2"/>
<evidence type="ECO:0000256" key="2">
    <source>
        <dbReference type="ARBA" id="ARBA00011974"/>
    </source>
</evidence>
<organism evidence="7 8">
    <name type="scientific">Candidatus Woesebacteria bacterium GW2011_GWB1_38_5b</name>
    <dbReference type="NCBI Taxonomy" id="1618569"/>
    <lineage>
        <taxon>Bacteria</taxon>
        <taxon>Candidatus Woeseibacteriota</taxon>
    </lineage>
</organism>
<evidence type="ECO:0000313" key="8">
    <source>
        <dbReference type="Proteomes" id="UP000034181"/>
    </source>
</evidence>
<proteinExistence type="predicted"/>
<evidence type="ECO:0000313" key="7">
    <source>
        <dbReference type="EMBL" id="KKQ75161.1"/>
    </source>
</evidence>
<evidence type="ECO:0000256" key="5">
    <source>
        <dbReference type="ARBA" id="ARBA00023167"/>
    </source>
</evidence>
<dbReference type="UniPathway" id="UPA00904">
    <property type="reaction ID" value="UER00871"/>
</dbReference>
<dbReference type="Gene3D" id="3.40.50.1580">
    <property type="entry name" value="Nucleoside phosphorylase domain"/>
    <property type="match status" value="1"/>
</dbReference>
<dbReference type="GO" id="GO:0008930">
    <property type="term" value="F:methylthioadenosine nucleosidase activity"/>
    <property type="evidence" value="ECO:0007669"/>
    <property type="project" value="InterPro"/>
</dbReference>
<keyword evidence="5" id="KW-0486">Methionine biosynthesis</keyword>
<dbReference type="PANTHER" id="PTHR46832">
    <property type="entry name" value="5'-METHYLTHIOADENOSINE/S-ADENOSYLHOMOCYSTEINE NUCLEOSIDASE"/>
    <property type="match status" value="1"/>
</dbReference>
<dbReference type="NCBIfam" id="TIGR01704">
    <property type="entry name" value="MTA_SAH-Nsdase"/>
    <property type="match status" value="1"/>
</dbReference>
<feature type="domain" description="Nucleoside phosphorylase" evidence="6">
    <location>
        <begin position="2"/>
        <end position="217"/>
    </location>
</feature>
<comment type="pathway">
    <text evidence="1">Amino-acid biosynthesis; L-methionine biosynthesis via salvage pathway; S-methyl-5-thio-alpha-D-ribose 1-phosphate from S-methyl-5'-thioadenosine (hydrolase route): step 1/2.</text>
</comment>
<dbReference type="GO" id="GO:0008782">
    <property type="term" value="F:adenosylhomocysteine nucleosidase activity"/>
    <property type="evidence" value="ECO:0007669"/>
    <property type="project" value="UniProtKB-EC"/>
</dbReference>
<dbReference type="CDD" id="cd09008">
    <property type="entry name" value="MTAN"/>
    <property type="match status" value="1"/>
</dbReference>
<dbReference type="GO" id="GO:0005829">
    <property type="term" value="C:cytosol"/>
    <property type="evidence" value="ECO:0007669"/>
    <property type="project" value="TreeGrafter"/>
</dbReference>
<evidence type="ECO:0000259" key="6">
    <source>
        <dbReference type="Pfam" id="PF01048"/>
    </source>
</evidence>
<dbReference type="InterPro" id="IPR035994">
    <property type="entry name" value="Nucleoside_phosphorylase_sf"/>
</dbReference>
<dbReference type="Pfam" id="PF01048">
    <property type="entry name" value="PNP_UDP_1"/>
    <property type="match status" value="1"/>
</dbReference>
<dbReference type="EMBL" id="LBUZ01000016">
    <property type="protein sequence ID" value="KKQ75161.1"/>
    <property type="molecule type" value="Genomic_DNA"/>
</dbReference>
<keyword evidence="4" id="KW-0378">Hydrolase</keyword>
<comment type="caution">
    <text evidence="7">The sequence shown here is derived from an EMBL/GenBank/DDBJ whole genome shotgun (WGS) entry which is preliminary data.</text>
</comment>
<gene>
    <name evidence="7" type="ORF">US96_C0016G0015</name>
</gene>
<keyword evidence="3" id="KW-0028">Amino-acid biosynthesis</keyword>
<evidence type="ECO:0000256" key="4">
    <source>
        <dbReference type="ARBA" id="ARBA00022801"/>
    </source>
</evidence>
<dbReference type="AlphaFoldDB" id="A0A0G0NDK3"/>
<dbReference type="GO" id="GO:0019509">
    <property type="term" value="P:L-methionine salvage from methylthioadenosine"/>
    <property type="evidence" value="ECO:0007669"/>
    <property type="project" value="UniProtKB-UniPathway"/>
</dbReference>
<dbReference type="Proteomes" id="UP000034181">
    <property type="component" value="Unassembled WGS sequence"/>
</dbReference>
<reference evidence="7 8" key="1">
    <citation type="journal article" date="2015" name="Nature">
        <title>rRNA introns, odd ribosomes, and small enigmatic genomes across a large radiation of phyla.</title>
        <authorList>
            <person name="Brown C.T."/>
            <person name="Hug L.A."/>
            <person name="Thomas B.C."/>
            <person name="Sharon I."/>
            <person name="Castelle C.J."/>
            <person name="Singh A."/>
            <person name="Wilkins M.J."/>
            <person name="Williams K.H."/>
            <person name="Banfield J.F."/>
        </authorList>
    </citation>
    <scope>NUCLEOTIDE SEQUENCE [LARGE SCALE GENOMIC DNA]</scope>
</reference>
<accession>A0A0G0NDK3</accession>
<dbReference type="GO" id="GO:0019284">
    <property type="term" value="P:L-methionine salvage from S-adenosylmethionine"/>
    <property type="evidence" value="ECO:0007669"/>
    <property type="project" value="TreeGrafter"/>
</dbReference>
<protein>
    <recommendedName>
        <fullName evidence="2">adenosylhomocysteine nucleosidase</fullName>
        <ecNumber evidence="2">3.2.2.9</ecNumber>
    </recommendedName>
</protein>
<dbReference type="InterPro" id="IPR010049">
    <property type="entry name" value="MTA_SAH_Nsdase"/>
</dbReference>
<dbReference type="PANTHER" id="PTHR46832:SF1">
    <property type="entry name" value="5'-METHYLTHIOADENOSINE_S-ADENOSYLHOMOCYSTEINE NUCLEOSIDASE"/>
    <property type="match status" value="1"/>
</dbReference>
<dbReference type="InterPro" id="IPR000845">
    <property type="entry name" value="Nucleoside_phosphorylase_d"/>
</dbReference>
<evidence type="ECO:0000256" key="3">
    <source>
        <dbReference type="ARBA" id="ARBA00022605"/>
    </source>
</evidence>
<dbReference type="PATRIC" id="fig|1618569.3.peg.450"/>
<dbReference type="GO" id="GO:0009164">
    <property type="term" value="P:nucleoside catabolic process"/>
    <property type="evidence" value="ECO:0007669"/>
    <property type="project" value="InterPro"/>
</dbReference>
<name>A0A0G0NDK3_9BACT</name>
<dbReference type="NCBIfam" id="NF004079">
    <property type="entry name" value="PRK05584.1"/>
    <property type="match status" value="1"/>
</dbReference>
<evidence type="ECO:0000256" key="1">
    <source>
        <dbReference type="ARBA" id="ARBA00004945"/>
    </source>
</evidence>
<dbReference type="SUPFAM" id="SSF53167">
    <property type="entry name" value="Purine and uridine phosphorylases"/>
    <property type="match status" value="1"/>
</dbReference>
<sequence length="232" mass="25772">MVGIIGAMDIEIHGFLQKLENNTSENKDLFQFNKGNLFGKEVVIVKSGIGKVFSSITCQKLIDEYHPEQIIMTGVAGALKSSLNIGDVVIGRDYIQHDIEVVPLGLPRGTIPESNNKIFTSDDHLVSVAQQTELEGHNLVLGRILSGDQFYSEEETKERKYLFDELAGDAIDMESAAVAQVCVFNKIPFVIVRTICSKLDGNQEEQYRESLKYVVNNSLGVIENIFTSSRTK</sequence>